<reference evidence="1 2" key="1">
    <citation type="submission" date="2015-09" db="EMBL/GenBank/DDBJ databases">
        <authorList>
            <consortium name="Pathogen Informatics"/>
        </authorList>
    </citation>
    <scope>NUCLEOTIDE SEQUENCE [LARGE SCALE GENOMIC DNA]</scope>
    <source>
        <strain evidence="1 2">2789STDY5834957</strain>
    </source>
</reference>
<accession>A0A174RJR9</accession>
<dbReference type="AlphaFoldDB" id="A0A174RJR9"/>
<gene>
    <name evidence="1" type="ORF">ERS852569_00963</name>
</gene>
<evidence type="ECO:0000313" key="1">
    <source>
        <dbReference type="EMBL" id="CUP84326.1"/>
    </source>
</evidence>
<name>A0A174RJR9_9FIRM</name>
<proteinExistence type="predicted"/>
<evidence type="ECO:0000313" key="2">
    <source>
        <dbReference type="Proteomes" id="UP000095762"/>
    </source>
</evidence>
<dbReference type="EMBL" id="CZBP01000005">
    <property type="protein sequence ID" value="CUP84326.1"/>
    <property type="molecule type" value="Genomic_DNA"/>
</dbReference>
<sequence length="82" mass="9636">MPEMIYSFNGQDITMNVCIQIRDVLKLLQQHYHISFEKAALKFYKSETYKTLQETENGLWAESAEYIADRYYEEAESNSVAV</sequence>
<dbReference type="RefSeq" id="WP_055059551.1">
    <property type="nucleotide sequence ID" value="NZ_CZBP01000005.1"/>
</dbReference>
<protein>
    <submittedName>
        <fullName evidence="1">Uncharacterized protein</fullName>
    </submittedName>
</protein>
<dbReference type="Proteomes" id="UP000095762">
    <property type="component" value="Unassembled WGS sequence"/>
</dbReference>
<organism evidence="1 2">
    <name type="scientific">Blautia obeum</name>
    <dbReference type="NCBI Taxonomy" id="40520"/>
    <lineage>
        <taxon>Bacteria</taxon>
        <taxon>Bacillati</taxon>
        <taxon>Bacillota</taxon>
        <taxon>Clostridia</taxon>
        <taxon>Lachnospirales</taxon>
        <taxon>Lachnospiraceae</taxon>
        <taxon>Blautia</taxon>
    </lineage>
</organism>